<sequence>MALLTRILSAVFLAACAANAAPTLQADTSLRLIHQFPLGIWAENIAMRGNGNLLVTFAKPTASLHQLSPLSPTPHSNLSTTLVHTFANHTQLTGIAELTRDVFAVIADNSIYAVAFHRNTSHTITHLATIRTAGTLNGAAALPDARTLLISDSTLGLIWALDTSTGAHGVALQHNATMSPTTDLGLVLGVNGLRYHAASSTAYYVNTPRRLYCRVPIDARTGEARGEYEVVARGVMADDFALGGGEVAVGWLAGLEDNVVTRVDEEGGMQVVAGALGSLDVAGATSAAFAGGLGAGRGWLYVTTGGASAAPVNGTVVEGGKVVGLWVE</sequence>
<evidence type="ECO:0008006" key="4">
    <source>
        <dbReference type="Google" id="ProtNLM"/>
    </source>
</evidence>
<dbReference type="SUPFAM" id="SSF63829">
    <property type="entry name" value="Calcium-dependent phosphotriesterase"/>
    <property type="match status" value="1"/>
</dbReference>
<evidence type="ECO:0000313" key="3">
    <source>
        <dbReference type="Proteomes" id="UP001430584"/>
    </source>
</evidence>
<dbReference type="EMBL" id="JAJVCZ030000005">
    <property type="protein sequence ID" value="KAL0260149.1"/>
    <property type="molecule type" value="Genomic_DNA"/>
</dbReference>
<evidence type="ECO:0000256" key="1">
    <source>
        <dbReference type="SAM" id="SignalP"/>
    </source>
</evidence>
<dbReference type="PANTHER" id="PTHR42060:SF1">
    <property type="entry name" value="NHL REPEAT-CONTAINING PROTEIN"/>
    <property type="match status" value="1"/>
</dbReference>
<name>A0ABR3CHZ7_9PEZI</name>
<proteinExistence type="predicted"/>
<keyword evidence="3" id="KW-1185">Reference proteome</keyword>
<reference evidence="2 3" key="1">
    <citation type="submission" date="2024-02" db="EMBL/GenBank/DDBJ databases">
        <title>De novo assembly and annotation of 12 fungi associated with fruit tree decline syndrome in Ontario, Canada.</title>
        <authorList>
            <person name="Sulman M."/>
            <person name="Ellouze W."/>
            <person name="Ilyukhin E."/>
        </authorList>
    </citation>
    <scope>NUCLEOTIDE SEQUENCE [LARGE SCALE GENOMIC DNA]</scope>
    <source>
        <strain evidence="2 3">FDS-637</strain>
    </source>
</reference>
<gene>
    <name evidence="2" type="ORF">SLS55_005895</name>
</gene>
<dbReference type="RefSeq" id="XP_066633178.1">
    <property type="nucleotide sequence ID" value="XM_066777336.1"/>
</dbReference>
<feature type="chain" id="PRO_5047053297" description="Six-bladed beta-propeller-like protein" evidence="1">
    <location>
        <begin position="21"/>
        <end position="328"/>
    </location>
</feature>
<accession>A0ABR3CHZ7</accession>
<keyword evidence="1" id="KW-0732">Signal</keyword>
<dbReference type="InterPro" id="IPR052998">
    <property type="entry name" value="Hetero-Diels-Alderase-like"/>
</dbReference>
<dbReference type="InterPro" id="IPR011042">
    <property type="entry name" value="6-blade_b-propeller_TolB-like"/>
</dbReference>
<dbReference type="PANTHER" id="PTHR42060">
    <property type="entry name" value="NHL REPEAT-CONTAINING PROTEIN-RELATED"/>
    <property type="match status" value="1"/>
</dbReference>
<dbReference type="GeneID" id="92009980"/>
<comment type="caution">
    <text evidence="2">The sequence shown here is derived from an EMBL/GenBank/DDBJ whole genome shotgun (WGS) entry which is preliminary data.</text>
</comment>
<dbReference type="Gene3D" id="2.120.10.30">
    <property type="entry name" value="TolB, C-terminal domain"/>
    <property type="match status" value="1"/>
</dbReference>
<dbReference type="Proteomes" id="UP001430584">
    <property type="component" value="Unassembled WGS sequence"/>
</dbReference>
<feature type="signal peptide" evidence="1">
    <location>
        <begin position="1"/>
        <end position="20"/>
    </location>
</feature>
<organism evidence="2 3">
    <name type="scientific">Diplodia seriata</name>
    <dbReference type="NCBI Taxonomy" id="420778"/>
    <lineage>
        <taxon>Eukaryota</taxon>
        <taxon>Fungi</taxon>
        <taxon>Dikarya</taxon>
        <taxon>Ascomycota</taxon>
        <taxon>Pezizomycotina</taxon>
        <taxon>Dothideomycetes</taxon>
        <taxon>Dothideomycetes incertae sedis</taxon>
        <taxon>Botryosphaeriales</taxon>
        <taxon>Botryosphaeriaceae</taxon>
        <taxon>Diplodia</taxon>
    </lineage>
</organism>
<evidence type="ECO:0000313" key="2">
    <source>
        <dbReference type="EMBL" id="KAL0260149.1"/>
    </source>
</evidence>
<protein>
    <recommendedName>
        <fullName evidence="4">Six-bladed beta-propeller-like protein</fullName>
    </recommendedName>
</protein>